<dbReference type="SUPFAM" id="SSF56935">
    <property type="entry name" value="Porins"/>
    <property type="match status" value="1"/>
</dbReference>
<comment type="similarity">
    <text evidence="2 14 15">Belongs to the TonB-dependent receptor family.</text>
</comment>
<dbReference type="InterPro" id="IPR039426">
    <property type="entry name" value="TonB-dep_rcpt-like"/>
</dbReference>
<keyword evidence="6 14" id="KW-0812">Transmembrane</keyword>
<sequence length="783" mass="83220">MNAMARIGRGLRGHWGWLAAAIWCSVAAPHAWAADAAPIEFHVAGGSLATVLLTIAKQGHLVLSFDATLTRGLSAHPVDGTMTAKEALANALAGSRLELIDVAGGTLTLRRSEAADQPGSASSSAHVLPRIDVLARPDDGQAAEDGFVVERSSTATRTDMALSDVPQSVGAVSHAVMTSQQATTVADALGNVSGVTPSFGFDNANYDVSVRGFQTTTLMVDGMLYESEAYPPLAGIERVEVIKGPVTLIAGGVPAGGIVDLVTKKPEFETRRTLTTQIDSIGQRSGNIDLDGTFGDGSHLGYRFVASGELDSRNYGGYDGRREFYLAPSLRYRDSSTDITLGFEHYRNRLPILPYTVGGTDGEPLPDTPLTPVSAPSDHIANESTEVHLLAEHAFGDGWSVRARARLLRDDTETFWNVPLAAFDDAGDVGLDAIDSRTVRHQATVAGELVRKFKAGGISGTLLAGVDFWRLGYAQDQSPDNPSEQNLYAPQPLATIPGGPLAPIASYVARQWSAYAQAQFAFGSRLRLLASLRHTNVLLSDPINQLDQHNGAWTPNLGVSYRLTSSATLYANWLHGFDQSLDEQTSSGAPLPPIRSEQVEAGVKFDLQGDKLFATAAVYRVSNDLAIGSDPTNPLYAVALPGQRSRGFEFDLQGQALPGWNIIGTLTAASSSVDGGNGAAPAVAPRSASLWSTYAFSHDASRGWGVGGGIFAHSHEPTDMAGFSVPGDARVDATVFYRAKHWSTQLGVKNVFDRRLYGPSEHAIYIPVLPGRSVVLTTTFDLG</sequence>
<evidence type="ECO:0000256" key="8">
    <source>
        <dbReference type="ARBA" id="ARBA00023004"/>
    </source>
</evidence>
<dbReference type="InterPro" id="IPR010105">
    <property type="entry name" value="TonB_sidphr_rcpt"/>
</dbReference>
<keyword evidence="3 14" id="KW-0813">Transport</keyword>
<keyword evidence="10 15" id="KW-0798">TonB box</keyword>
<proteinExistence type="inferred from homology"/>
<evidence type="ECO:0000256" key="13">
    <source>
        <dbReference type="ARBA" id="ARBA00023237"/>
    </source>
</evidence>
<protein>
    <submittedName>
        <fullName evidence="18">TonB-dependent siderophore receptor</fullName>
    </submittedName>
</protein>
<keyword evidence="13 14" id="KW-0998">Cell outer membrane</keyword>
<dbReference type="AlphaFoldDB" id="A0A3D8JY04"/>
<dbReference type="InterPro" id="IPR036942">
    <property type="entry name" value="Beta-barrel_TonB_sf"/>
</dbReference>
<dbReference type="PROSITE" id="PS52016">
    <property type="entry name" value="TONB_DEPENDENT_REC_3"/>
    <property type="match status" value="1"/>
</dbReference>
<keyword evidence="11 14" id="KW-0472">Membrane</keyword>
<dbReference type="OrthoDB" id="174652at2"/>
<evidence type="ECO:0000256" key="11">
    <source>
        <dbReference type="ARBA" id="ARBA00023136"/>
    </source>
</evidence>
<dbReference type="GO" id="GO:0015891">
    <property type="term" value="P:siderophore transport"/>
    <property type="evidence" value="ECO:0007669"/>
    <property type="project" value="InterPro"/>
</dbReference>
<feature type="chain" id="PRO_5017803541" evidence="16">
    <location>
        <begin position="34"/>
        <end position="783"/>
    </location>
</feature>
<keyword evidence="9" id="KW-0406">Ion transport</keyword>
<evidence type="ECO:0000256" key="9">
    <source>
        <dbReference type="ARBA" id="ARBA00023065"/>
    </source>
</evidence>
<dbReference type="PANTHER" id="PTHR32552:SF68">
    <property type="entry name" value="FERRICHROME OUTER MEMBRANE TRANSPORTER_PHAGE RECEPTOR"/>
    <property type="match status" value="1"/>
</dbReference>
<feature type="signal peptide" evidence="16">
    <location>
        <begin position="1"/>
        <end position="33"/>
    </location>
</feature>
<evidence type="ECO:0000256" key="10">
    <source>
        <dbReference type="ARBA" id="ARBA00023077"/>
    </source>
</evidence>
<keyword evidence="19" id="KW-1185">Reference proteome</keyword>
<gene>
    <name evidence="18" type="ORF">DWV00_15850</name>
</gene>
<dbReference type="GO" id="GO:0009279">
    <property type="term" value="C:cell outer membrane"/>
    <property type="evidence" value="ECO:0007669"/>
    <property type="project" value="UniProtKB-SubCell"/>
</dbReference>
<reference evidence="18 19" key="1">
    <citation type="submission" date="2018-08" db="EMBL/GenBank/DDBJ databases">
        <title>Paraburkholderia sp. DHOM06 isolated from forest soil.</title>
        <authorList>
            <person name="Gao Z.-H."/>
            <person name="Qiu L.-H."/>
        </authorList>
    </citation>
    <scope>NUCLEOTIDE SEQUENCE [LARGE SCALE GENOMIC DNA]</scope>
    <source>
        <strain evidence="18 19">DHOM06</strain>
    </source>
</reference>
<dbReference type="Gene3D" id="3.55.50.30">
    <property type="match status" value="1"/>
</dbReference>
<dbReference type="Proteomes" id="UP000256838">
    <property type="component" value="Unassembled WGS sequence"/>
</dbReference>
<keyword evidence="8" id="KW-0408">Iron</keyword>
<evidence type="ECO:0000313" key="19">
    <source>
        <dbReference type="Proteomes" id="UP000256838"/>
    </source>
</evidence>
<dbReference type="Pfam" id="PF00593">
    <property type="entry name" value="TonB_dep_Rec_b-barrel"/>
    <property type="match status" value="1"/>
</dbReference>
<evidence type="ECO:0000256" key="2">
    <source>
        <dbReference type="ARBA" id="ARBA00009810"/>
    </source>
</evidence>
<dbReference type="InterPro" id="IPR011662">
    <property type="entry name" value="Secretin/TonB_short_N"/>
</dbReference>
<dbReference type="Pfam" id="PF07715">
    <property type="entry name" value="Plug"/>
    <property type="match status" value="1"/>
</dbReference>
<comment type="subcellular location">
    <subcellularLocation>
        <location evidence="1 14">Cell outer membrane</location>
        <topology evidence="1 14">Multi-pass membrane protein</topology>
    </subcellularLocation>
</comment>
<evidence type="ECO:0000256" key="3">
    <source>
        <dbReference type="ARBA" id="ARBA00022448"/>
    </source>
</evidence>
<evidence type="ECO:0000259" key="17">
    <source>
        <dbReference type="SMART" id="SM00965"/>
    </source>
</evidence>
<evidence type="ECO:0000256" key="4">
    <source>
        <dbReference type="ARBA" id="ARBA00022452"/>
    </source>
</evidence>
<dbReference type="InterPro" id="IPR037066">
    <property type="entry name" value="Plug_dom_sf"/>
</dbReference>
<dbReference type="GO" id="GO:0038023">
    <property type="term" value="F:signaling receptor activity"/>
    <property type="evidence" value="ECO:0007669"/>
    <property type="project" value="InterPro"/>
</dbReference>
<accession>A0A3D8JY04</accession>
<evidence type="ECO:0000256" key="14">
    <source>
        <dbReference type="PROSITE-ProRule" id="PRU01360"/>
    </source>
</evidence>
<evidence type="ECO:0000256" key="12">
    <source>
        <dbReference type="ARBA" id="ARBA00023170"/>
    </source>
</evidence>
<dbReference type="PANTHER" id="PTHR32552">
    <property type="entry name" value="FERRICHROME IRON RECEPTOR-RELATED"/>
    <property type="match status" value="1"/>
</dbReference>
<dbReference type="InterPro" id="IPR012910">
    <property type="entry name" value="Plug_dom"/>
</dbReference>
<dbReference type="EMBL" id="QRGA01000008">
    <property type="protein sequence ID" value="RDU97998.1"/>
    <property type="molecule type" value="Genomic_DNA"/>
</dbReference>
<keyword evidence="7 16" id="KW-0732">Signal</keyword>
<dbReference type="Gene3D" id="2.170.130.10">
    <property type="entry name" value="TonB-dependent receptor, plug domain"/>
    <property type="match status" value="1"/>
</dbReference>
<dbReference type="CDD" id="cd01347">
    <property type="entry name" value="ligand_gated_channel"/>
    <property type="match status" value="1"/>
</dbReference>
<feature type="domain" description="Secretin/TonB short N-terminal" evidence="17">
    <location>
        <begin position="61"/>
        <end position="112"/>
    </location>
</feature>
<dbReference type="Gene3D" id="2.40.170.20">
    <property type="entry name" value="TonB-dependent receptor, beta-barrel domain"/>
    <property type="match status" value="1"/>
</dbReference>
<evidence type="ECO:0000256" key="16">
    <source>
        <dbReference type="SAM" id="SignalP"/>
    </source>
</evidence>
<evidence type="ECO:0000256" key="6">
    <source>
        <dbReference type="ARBA" id="ARBA00022692"/>
    </source>
</evidence>
<evidence type="ECO:0000313" key="18">
    <source>
        <dbReference type="EMBL" id="RDU97998.1"/>
    </source>
</evidence>
<name>A0A3D8JY04_9BURK</name>
<evidence type="ECO:0000256" key="1">
    <source>
        <dbReference type="ARBA" id="ARBA00004571"/>
    </source>
</evidence>
<evidence type="ECO:0000256" key="15">
    <source>
        <dbReference type="RuleBase" id="RU003357"/>
    </source>
</evidence>
<evidence type="ECO:0000256" key="5">
    <source>
        <dbReference type="ARBA" id="ARBA00022496"/>
    </source>
</evidence>
<dbReference type="GO" id="GO:0015344">
    <property type="term" value="F:siderophore uptake transmembrane transporter activity"/>
    <property type="evidence" value="ECO:0007669"/>
    <property type="project" value="TreeGrafter"/>
</dbReference>
<dbReference type="InterPro" id="IPR000531">
    <property type="entry name" value="Beta-barrel_TonB"/>
</dbReference>
<evidence type="ECO:0000256" key="7">
    <source>
        <dbReference type="ARBA" id="ARBA00022729"/>
    </source>
</evidence>
<dbReference type="NCBIfam" id="TIGR01783">
    <property type="entry name" value="TonB-siderophor"/>
    <property type="match status" value="1"/>
</dbReference>
<comment type="caution">
    <text evidence="18">The sequence shown here is derived from an EMBL/GenBank/DDBJ whole genome shotgun (WGS) entry which is preliminary data.</text>
</comment>
<dbReference type="SMART" id="SM00965">
    <property type="entry name" value="STN"/>
    <property type="match status" value="1"/>
</dbReference>
<organism evidence="18 19">
    <name type="scientific">Trinickia dinghuensis</name>
    <dbReference type="NCBI Taxonomy" id="2291023"/>
    <lineage>
        <taxon>Bacteria</taxon>
        <taxon>Pseudomonadati</taxon>
        <taxon>Pseudomonadota</taxon>
        <taxon>Betaproteobacteria</taxon>
        <taxon>Burkholderiales</taxon>
        <taxon>Burkholderiaceae</taxon>
        <taxon>Trinickia</taxon>
    </lineage>
</organism>
<keyword evidence="12 18" id="KW-0675">Receptor</keyword>
<keyword evidence="4 14" id="KW-1134">Transmembrane beta strand</keyword>
<keyword evidence="5" id="KW-0410">Iron transport</keyword>